<organism evidence="3 4">
    <name type="scientific">Hymenobacter coccineus</name>
    <dbReference type="NCBI Taxonomy" id="1908235"/>
    <lineage>
        <taxon>Bacteria</taxon>
        <taxon>Pseudomonadati</taxon>
        <taxon>Bacteroidota</taxon>
        <taxon>Cytophagia</taxon>
        <taxon>Cytophagales</taxon>
        <taxon>Hymenobacteraceae</taxon>
        <taxon>Hymenobacter</taxon>
    </lineage>
</organism>
<keyword evidence="4" id="KW-1185">Reference proteome</keyword>
<evidence type="ECO:0000313" key="3">
    <source>
        <dbReference type="EMBL" id="OGX91494.1"/>
    </source>
</evidence>
<dbReference type="AlphaFoldDB" id="A0A1G1TKT6"/>
<dbReference type="PROSITE" id="PS51257">
    <property type="entry name" value="PROKAR_LIPOPROTEIN"/>
    <property type="match status" value="1"/>
</dbReference>
<sequence length="153" mass="16279">MKISLLFTALVAVSAIVACSKKGDDPQPLTPTQLLTAQKWRVSSATIAGPGQPTIDLTALSAPCKLDDYVQFADPSTYVVDEGATKCDSRDAQTQLGTWAFANNDTQLSISYTGDNYTATVNELTASSLKLTTVRLQSDGTKATIVQIFTAIK</sequence>
<dbReference type="InterPro" id="IPR024311">
    <property type="entry name" value="Lipocalin-like"/>
</dbReference>
<reference evidence="3 4" key="1">
    <citation type="submission" date="2016-08" db="EMBL/GenBank/DDBJ databases">
        <title>Hymenobacter coccineus sp. nov., Hymenobacter lapidarius sp. nov. and Hymenobacter glacialis sp. nov., isolated from Antarctic soil.</title>
        <authorList>
            <person name="Sedlacek I."/>
            <person name="Kralova S."/>
            <person name="Kyrova K."/>
            <person name="Maslanova I."/>
            <person name="Stankova E."/>
            <person name="Vrbovska V."/>
            <person name="Nemec M."/>
            <person name="Bartak M."/>
            <person name="Svec P."/>
            <person name="Busse H.-J."/>
            <person name="Pantucek R."/>
        </authorList>
    </citation>
    <scope>NUCLEOTIDE SEQUENCE [LARGE SCALE GENOMIC DNA]</scope>
    <source>
        <strain evidence="3 4">CCM 8649</strain>
    </source>
</reference>
<comment type="caution">
    <text evidence="3">The sequence shown here is derived from an EMBL/GenBank/DDBJ whole genome shotgun (WGS) entry which is preliminary data.</text>
</comment>
<evidence type="ECO:0000256" key="1">
    <source>
        <dbReference type="SAM" id="SignalP"/>
    </source>
</evidence>
<evidence type="ECO:0000259" key="2">
    <source>
        <dbReference type="Pfam" id="PF13648"/>
    </source>
</evidence>
<dbReference type="EMBL" id="MDZA01000055">
    <property type="protein sequence ID" value="OGX91494.1"/>
    <property type="molecule type" value="Genomic_DNA"/>
</dbReference>
<dbReference type="Proteomes" id="UP000177506">
    <property type="component" value="Unassembled WGS sequence"/>
</dbReference>
<accession>A0A1G1TKT6</accession>
<dbReference type="RefSeq" id="WP_070741365.1">
    <property type="nucleotide sequence ID" value="NZ_MDZA01000055.1"/>
</dbReference>
<feature type="chain" id="PRO_5009579760" description="Lipocalin-like domain-containing protein" evidence="1">
    <location>
        <begin position="19"/>
        <end position="153"/>
    </location>
</feature>
<dbReference type="OrthoDB" id="799390at2"/>
<feature type="domain" description="Lipocalin-like" evidence="2">
    <location>
        <begin position="39"/>
        <end position="131"/>
    </location>
</feature>
<keyword evidence="1" id="KW-0732">Signal</keyword>
<gene>
    <name evidence="3" type="ORF">BEN49_04795</name>
</gene>
<name>A0A1G1TKT6_9BACT</name>
<dbReference type="Pfam" id="PF13648">
    <property type="entry name" value="Lipocalin_4"/>
    <property type="match status" value="1"/>
</dbReference>
<protein>
    <recommendedName>
        <fullName evidence="2">Lipocalin-like domain-containing protein</fullName>
    </recommendedName>
</protein>
<proteinExistence type="predicted"/>
<feature type="signal peptide" evidence="1">
    <location>
        <begin position="1"/>
        <end position="18"/>
    </location>
</feature>
<evidence type="ECO:0000313" key="4">
    <source>
        <dbReference type="Proteomes" id="UP000177506"/>
    </source>
</evidence>